<feature type="binding site" evidence="5">
    <location>
        <position position="818"/>
    </location>
    <ligand>
        <name>NADP(+)</name>
        <dbReference type="ChEBI" id="CHEBI:58349"/>
    </ligand>
</feature>
<dbReference type="InterPro" id="IPR046407">
    <property type="entry name" value="CAR"/>
</dbReference>
<dbReference type="RefSeq" id="WP_329406969.1">
    <property type="nucleotide sequence ID" value="NZ_CP109441.1"/>
</dbReference>
<feature type="binding site" evidence="5">
    <location>
        <position position="414"/>
    </location>
    <ligand>
        <name>AMP</name>
        <dbReference type="ChEBI" id="CHEBI:456215"/>
    </ligand>
</feature>
<dbReference type="PROSITE" id="PS50075">
    <property type="entry name" value="CARRIER"/>
    <property type="match status" value="1"/>
</dbReference>
<dbReference type="InterPro" id="IPR000873">
    <property type="entry name" value="AMP-dep_synth/lig_dom"/>
</dbReference>
<evidence type="ECO:0000313" key="8">
    <source>
        <dbReference type="Proteomes" id="UP001432062"/>
    </source>
</evidence>
<dbReference type="SUPFAM" id="SSF56801">
    <property type="entry name" value="Acetyl-CoA synthetase-like"/>
    <property type="match status" value="1"/>
</dbReference>
<comment type="caution">
    <text evidence="5">Lacks conserved residue(s) required for the propagation of feature annotation.</text>
</comment>
<dbReference type="Gene3D" id="1.10.1200.10">
    <property type="entry name" value="ACP-like"/>
    <property type="match status" value="1"/>
</dbReference>
<feature type="binding site" evidence="5">
    <location>
        <begin position="874"/>
        <end position="876"/>
    </location>
    <ligand>
        <name>NADP(+)</name>
        <dbReference type="ChEBI" id="CHEBI:58349"/>
    </ligand>
</feature>
<keyword evidence="4 5" id="KW-0067">ATP-binding</keyword>
<comment type="similarity">
    <text evidence="5">Belongs to the ATP-dependent AMP-binding enzyme family. Carboxylic acid reductase subfamily.</text>
</comment>
<feature type="binding site" evidence="5">
    <location>
        <position position="950"/>
    </location>
    <ligand>
        <name>NADP(+)</name>
        <dbReference type="ChEBI" id="CHEBI:58349"/>
    </ligand>
</feature>
<feature type="binding site" evidence="5">
    <location>
        <position position="610"/>
    </location>
    <ligand>
        <name>AMP</name>
        <dbReference type="ChEBI" id="CHEBI:456215"/>
    </ligand>
</feature>
<evidence type="ECO:0000256" key="3">
    <source>
        <dbReference type="ARBA" id="ARBA00022741"/>
    </source>
</evidence>
<dbReference type="InterPro" id="IPR042099">
    <property type="entry name" value="ANL_N_sf"/>
</dbReference>
<sequence length="1168" mass="128235">MQSEAERQAKLERRVRDLVASDAQIRAAVPDDELTEVLRGRDMPLAQTVATIMTGYADRPALGQRAVELITDDDGRRRARVLPRFDTITYRELWQRVGAVASVWHRDAEHPVRADDIVATLGFTSIDYTTVDLACTYLGMVSVPLQAGSALAQLTSIVTETGPRVIAADAEQLNAAVDLVLASDTVRRLVVFDFHAEDDDHRAALDAAQGRLAETPVRVETLASVLARGRELPPAPLHTTPDPDALALLLYTSGSTGSPKGAMYSHRLVADIWHRRGGPALPMVGLSYTPMSHIVGRQSMIMSLALGGTVYFAARSDMSTLLEDIALVRPTLLFFVPRVCDMVFQRFQSETDRRVTAGGDRARVEQDVKAELREHFLGGRFLLALVVSAPLSAGMREFMESVLGTELIDGYGATETAGGMMMDNRLQRPPILDYKLVDVPELGYFVSDKPYPRGELLIKSQALVSGYYKRPELNAEIFDAEGFYRTGDVMAELEPDRLVYIDRRNNVLKLSQGEFVAVAKLEAVYAGSPLIRQIYVYGSSERAYLLAVIVPTVDAVAAYPDRADLKAAINESLRQVAKVAELSSVEIPRDFLLEIDPFTIDDGLLSGIGKLLRPKVKARYGQRLEELYGQLELEQADELLTLRRAAQDLPVLDVVRRAVRALLGPAESELHSDAHFTDFGGDSLSALSFSTLLREIFGVEVSVGVIVSSANTLAVLAEYIEAERNSTRKRPTPESVHGTNADIHAADLSLEKFIDEATLAAAGELPPTAQPPRTVLLTGANGYLGRFLCLEWLQRLSEQGAKLICVVRGRDAADAQRRLDEVFDSGDPELLHHYRALAEDTLEVLAGDIGEPNLGLSESDWRRLAVSVDMVVHPAALVNHVLPYEQLFGPNVVGTAEVIRLALTARLKPITYLSTVSVKDQIDPAVFAEDGDIRAISAVRRLGDGYANGYGNSKWAGEVLLRQAHDLCGLPVTVFRSDMILAHSRFAGQLNVADMFTRLLLSLLATGVAPKSFYETDIDGNRQRAHYDGLPADFTAQAITALGARVASGFETFDVRNAHDDDGISLDEFVDWLIESGCRIDRIDDYDEWFSRFETALRALPEQQRKHSVLPLLHAYRQPGSPSRGVVPVGKFQAAVRAAHLGVDNDIPHLTPALVAKYVSDLEMRKLL</sequence>
<feature type="binding site" evidence="5">
    <location>
        <begin position="409"/>
        <end position="410"/>
    </location>
    <ligand>
        <name>AMP</name>
        <dbReference type="ChEBI" id="CHEBI:456215"/>
    </ligand>
</feature>
<feature type="binding site" evidence="5">
    <location>
        <position position="293"/>
    </location>
    <ligand>
        <name>AMP</name>
        <dbReference type="ChEBI" id="CHEBI:456215"/>
    </ligand>
</feature>
<dbReference type="EC" id="1.2.1.-" evidence="5"/>
<keyword evidence="3 5" id="KW-0547">Nucleotide-binding</keyword>
<proteinExistence type="inferred from homology"/>
<evidence type="ECO:0000259" key="6">
    <source>
        <dbReference type="PROSITE" id="PS50075"/>
    </source>
</evidence>
<feature type="domain" description="Carrier" evidence="6">
    <location>
        <begin position="649"/>
        <end position="724"/>
    </location>
</feature>
<dbReference type="EMBL" id="CP109441">
    <property type="protein sequence ID" value="WUV44145.1"/>
    <property type="molecule type" value="Genomic_DNA"/>
</dbReference>
<dbReference type="Pfam" id="PF00501">
    <property type="entry name" value="AMP-binding"/>
    <property type="match status" value="1"/>
</dbReference>
<dbReference type="CDD" id="cd05235">
    <property type="entry name" value="SDR_e1"/>
    <property type="match status" value="1"/>
</dbReference>
<feature type="binding site" evidence="5">
    <location>
        <position position="954"/>
    </location>
    <ligand>
        <name>NADP(+)</name>
        <dbReference type="ChEBI" id="CHEBI:58349"/>
    </ligand>
</feature>
<keyword evidence="2 5" id="KW-0597">Phosphoprotein</keyword>
<keyword evidence="8" id="KW-1185">Reference proteome</keyword>
<feature type="binding site" evidence="5">
    <location>
        <position position="509"/>
    </location>
    <ligand>
        <name>AMP</name>
        <dbReference type="ChEBI" id="CHEBI:456215"/>
    </ligand>
</feature>
<dbReference type="NCBIfam" id="NF041592">
    <property type="entry name" value="carboxyl_red"/>
    <property type="match status" value="1"/>
</dbReference>
<comment type="catalytic activity">
    <reaction evidence="5">
        <text>a carboxylate + ATP + NADPH + H(+) = an aldehyde + AMP + diphosphate + NADP(+)</text>
        <dbReference type="Rhea" id="RHEA:50916"/>
        <dbReference type="ChEBI" id="CHEBI:15378"/>
        <dbReference type="ChEBI" id="CHEBI:17478"/>
        <dbReference type="ChEBI" id="CHEBI:29067"/>
        <dbReference type="ChEBI" id="CHEBI:30616"/>
        <dbReference type="ChEBI" id="CHEBI:33019"/>
        <dbReference type="ChEBI" id="CHEBI:57783"/>
        <dbReference type="ChEBI" id="CHEBI:58349"/>
        <dbReference type="ChEBI" id="CHEBI:456215"/>
    </reaction>
</comment>
<evidence type="ECO:0000256" key="1">
    <source>
        <dbReference type="ARBA" id="ARBA00022450"/>
    </source>
</evidence>
<feature type="binding site" evidence="5">
    <location>
        <position position="388"/>
    </location>
    <ligand>
        <name>AMP</name>
        <dbReference type="ChEBI" id="CHEBI:456215"/>
    </ligand>
</feature>
<dbReference type="InterPro" id="IPR010080">
    <property type="entry name" value="Thioester_reductase-like_dom"/>
</dbReference>
<keyword evidence="5" id="KW-0521">NADP</keyword>
<dbReference type="Pfam" id="PF00550">
    <property type="entry name" value="PP-binding"/>
    <property type="match status" value="1"/>
</dbReference>
<feature type="binding site" evidence="5">
    <location>
        <position position="914"/>
    </location>
    <ligand>
        <name>NADP(+)</name>
        <dbReference type="ChEBI" id="CHEBI:58349"/>
    </ligand>
</feature>
<keyword evidence="1 5" id="KW-0596">Phosphopantetheine</keyword>
<evidence type="ECO:0000256" key="5">
    <source>
        <dbReference type="HAMAP-Rule" id="MF_02247"/>
    </source>
</evidence>
<name>A0ABZ1YLN8_9NOCA</name>
<dbReference type="PANTHER" id="PTHR43272">
    <property type="entry name" value="LONG-CHAIN-FATTY-ACID--COA LIGASE"/>
    <property type="match status" value="1"/>
</dbReference>
<evidence type="ECO:0000256" key="2">
    <source>
        <dbReference type="ARBA" id="ARBA00022553"/>
    </source>
</evidence>
<dbReference type="InterPro" id="IPR020806">
    <property type="entry name" value="PKS_PP-bd"/>
</dbReference>
<dbReference type="InterPro" id="IPR036291">
    <property type="entry name" value="NAD(P)-bd_dom_sf"/>
</dbReference>
<dbReference type="NCBIfam" id="TIGR01746">
    <property type="entry name" value="Thioester-redct"/>
    <property type="match status" value="1"/>
</dbReference>
<dbReference type="InterPro" id="IPR036736">
    <property type="entry name" value="ACP-like_sf"/>
</dbReference>
<feature type="binding site" evidence="5">
    <location>
        <position position="808"/>
    </location>
    <ligand>
        <name>NADP(+)</name>
        <dbReference type="ChEBI" id="CHEBI:58349"/>
    </ligand>
</feature>
<dbReference type="CDD" id="cd17632">
    <property type="entry name" value="AFD_CAR-like"/>
    <property type="match status" value="1"/>
</dbReference>
<comment type="cofactor">
    <cofactor evidence="5">
        <name>pantetheine 4'-phosphate</name>
        <dbReference type="ChEBI" id="CHEBI:47942"/>
    </cofactor>
    <text evidence="5">Binds 1 phosphopantetheine covalently.</text>
</comment>
<reference evidence="7" key="1">
    <citation type="submission" date="2022-10" db="EMBL/GenBank/DDBJ databases">
        <title>The complete genomes of actinobacterial strains from the NBC collection.</title>
        <authorList>
            <person name="Joergensen T.S."/>
            <person name="Alvarez Arevalo M."/>
            <person name="Sterndorff E.B."/>
            <person name="Faurdal D."/>
            <person name="Vuksanovic O."/>
            <person name="Mourched A.-S."/>
            <person name="Charusanti P."/>
            <person name="Shaw S."/>
            <person name="Blin K."/>
            <person name="Weber T."/>
        </authorList>
    </citation>
    <scope>NUCLEOTIDE SEQUENCE</scope>
    <source>
        <strain evidence="7">NBC_01482</strain>
    </source>
</reference>
<protein>
    <recommendedName>
        <fullName evidence="5">Carboxylic acid reductase</fullName>
        <shortName evidence="5">CAR</shortName>
        <ecNumber evidence="5">1.2.1.-</ecNumber>
    </recommendedName>
    <alternativeName>
        <fullName evidence="5">ATP/NADPH-dependent carboxylic acid reductase</fullName>
    </alternativeName>
</protein>
<feature type="modified residue" description="O-(pantetheine 4'-phosphoryl)serine" evidence="5">
    <location>
        <position position="683"/>
    </location>
</feature>
<dbReference type="HAMAP" id="MF_02247">
    <property type="entry name" value="Carbox_acid_reduct"/>
    <property type="match status" value="1"/>
</dbReference>
<organism evidence="7 8">
    <name type="scientific">Nocardia vinacea</name>
    <dbReference type="NCBI Taxonomy" id="96468"/>
    <lineage>
        <taxon>Bacteria</taxon>
        <taxon>Bacillati</taxon>
        <taxon>Actinomycetota</taxon>
        <taxon>Actinomycetes</taxon>
        <taxon>Mycobacteriales</taxon>
        <taxon>Nocardiaceae</taxon>
        <taxon>Nocardia</taxon>
    </lineage>
</organism>
<accession>A0ABZ1YLN8</accession>
<dbReference type="InterPro" id="IPR013120">
    <property type="entry name" value="FAR_NAD-bd"/>
</dbReference>
<dbReference type="Pfam" id="PF07993">
    <property type="entry name" value="NAD_binding_4"/>
    <property type="match status" value="1"/>
</dbReference>
<dbReference type="SUPFAM" id="SSF47336">
    <property type="entry name" value="ACP-like"/>
    <property type="match status" value="1"/>
</dbReference>
<feature type="binding site" evidence="5">
    <location>
        <position position="488"/>
    </location>
    <ligand>
        <name>AMP</name>
        <dbReference type="ChEBI" id="CHEBI:456215"/>
    </ligand>
</feature>
<dbReference type="Gene3D" id="3.40.50.12780">
    <property type="entry name" value="N-terminal domain of ligase-like"/>
    <property type="match status" value="1"/>
</dbReference>
<comment type="domain">
    <text evidence="5">The N-terminal domain likely catalyzes substrate activation by formation of an initial acyl-AMP intermediate, the central region contains the phosphopantetheine attachment site, and the C-terminal domain catalyzes the reduction by NADPH of the intermediate thioester formed from the attack of the phosphopantetheine thiol at the carbonyl carbon of acyl-AMP.</text>
</comment>
<dbReference type="InterPro" id="IPR009081">
    <property type="entry name" value="PP-bd_ACP"/>
</dbReference>
<gene>
    <name evidence="5" type="primary">car</name>
    <name evidence="7" type="ORF">OG563_33935</name>
</gene>
<dbReference type="SUPFAM" id="SSF51735">
    <property type="entry name" value="NAD(P)-binding Rossmann-fold domains"/>
    <property type="match status" value="1"/>
</dbReference>
<evidence type="ECO:0000313" key="7">
    <source>
        <dbReference type="EMBL" id="WUV44145.1"/>
    </source>
</evidence>
<comment type="function">
    <text evidence="5">Catalyzes the ATP- and NADPH-dependent reduction of carboxylic acids to the corresponding aldehydes.</text>
</comment>
<dbReference type="PROSITE" id="PS00455">
    <property type="entry name" value="AMP_BINDING"/>
    <property type="match status" value="1"/>
</dbReference>
<dbReference type="SMART" id="SM00823">
    <property type="entry name" value="PKS_PP"/>
    <property type="match status" value="1"/>
</dbReference>
<dbReference type="InterPro" id="IPR020845">
    <property type="entry name" value="AMP-binding_CS"/>
</dbReference>
<dbReference type="Gene3D" id="3.40.50.720">
    <property type="entry name" value="NAD(P)-binding Rossmann-like Domain"/>
    <property type="match status" value="1"/>
</dbReference>
<evidence type="ECO:0000256" key="4">
    <source>
        <dbReference type="ARBA" id="ARBA00022840"/>
    </source>
</evidence>
<dbReference type="Proteomes" id="UP001432062">
    <property type="component" value="Chromosome"/>
</dbReference>
<keyword evidence="5" id="KW-0560">Oxidoreductase</keyword>
<feature type="binding site" evidence="5">
    <location>
        <position position="977"/>
    </location>
    <ligand>
        <name>NADP(+)</name>
        <dbReference type="ChEBI" id="CHEBI:58349"/>
    </ligand>
</feature>
<feature type="binding site" evidence="5">
    <location>
        <begin position="781"/>
        <end position="784"/>
    </location>
    <ligand>
        <name>NADP(+)</name>
        <dbReference type="ChEBI" id="CHEBI:58349"/>
    </ligand>
</feature>
<dbReference type="PANTHER" id="PTHR43272:SF33">
    <property type="entry name" value="AMP-BINDING DOMAIN-CONTAINING PROTEIN-RELATED"/>
    <property type="match status" value="1"/>
</dbReference>